<evidence type="ECO:0000313" key="2">
    <source>
        <dbReference type="Proteomes" id="UP000269221"/>
    </source>
</evidence>
<comment type="caution">
    <text evidence="1">The sequence shown here is derived from an EMBL/GenBank/DDBJ whole genome shotgun (WGS) entry which is preliminary data.</text>
</comment>
<dbReference type="STRING" id="333673.A0A3M0KQ41"/>
<dbReference type="AlphaFoldDB" id="A0A3M0KQ41"/>
<proteinExistence type="predicted"/>
<dbReference type="EMBL" id="QRBI01000104">
    <property type="protein sequence ID" value="RMC15348.1"/>
    <property type="molecule type" value="Genomic_DNA"/>
</dbReference>
<dbReference type="OrthoDB" id="276744at2759"/>
<keyword evidence="2" id="KW-1185">Reference proteome</keyword>
<protein>
    <submittedName>
        <fullName evidence="1">Uncharacterized protein</fullName>
    </submittedName>
</protein>
<dbReference type="Proteomes" id="UP000269221">
    <property type="component" value="Unassembled WGS sequence"/>
</dbReference>
<accession>A0A3M0KQ41</accession>
<reference evidence="1 2" key="1">
    <citation type="submission" date="2018-07" db="EMBL/GenBank/DDBJ databases">
        <title>A high quality draft genome assembly of the barn swallow (H. rustica rustica).</title>
        <authorList>
            <person name="Formenti G."/>
            <person name="Chiara M."/>
            <person name="Poveda L."/>
            <person name="Francoijs K.-J."/>
            <person name="Bonisoli-Alquati A."/>
            <person name="Canova L."/>
            <person name="Gianfranceschi L."/>
            <person name="Horner D.S."/>
            <person name="Saino N."/>
        </authorList>
    </citation>
    <scope>NUCLEOTIDE SEQUENCE [LARGE SCALE GENOMIC DNA]</scope>
    <source>
        <strain evidence="1">Chelidonia</strain>
        <tissue evidence="1">Blood</tissue>
    </source>
</reference>
<name>A0A3M0KQ41_HIRRU</name>
<evidence type="ECO:0000313" key="1">
    <source>
        <dbReference type="EMBL" id="RMC15348.1"/>
    </source>
</evidence>
<organism evidence="1 2">
    <name type="scientific">Hirundo rustica rustica</name>
    <dbReference type="NCBI Taxonomy" id="333673"/>
    <lineage>
        <taxon>Eukaryota</taxon>
        <taxon>Metazoa</taxon>
        <taxon>Chordata</taxon>
        <taxon>Craniata</taxon>
        <taxon>Vertebrata</taxon>
        <taxon>Euteleostomi</taxon>
        <taxon>Archelosauria</taxon>
        <taxon>Archosauria</taxon>
        <taxon>Dinosauria</taxon>
        <taxon>Saurischia</taxon>
        <taxon>Theropoda</taxon>
        <taxon>Coelurosauria</taxon>
        <taxon>Aves</taxon>
        <taxon>Neognathae</taxon>
        <taxon>Neoaves</taxon>
        <taxon>Telluraves</taxon>
        <taxon>Australaves</taxon>
        <taxon>Passeriformes</taxon>
        <taxon>Sylvioidea</taxon>
        <taxon>Hirundinidae</taxon>
        <taxon>Hirundo</taxon>
    </lineage>
</organism>
<sequence length="96" mass="10812">MSLQCALMAKNTNGVLGCIRKGIASRPREVILPLSSALARLCPECCVQFWAPQDTLVDMELLQQVHQRATELVKDVENLSCKERLRELGLFSLKER</sequence>
<gene>
    <name evidence="1" type="ORF">DUI87_07538</name>
</gene>